<accession>A0ABV0G8G3</accession>
<dbReference type="EMBL" id="JBDPZC010000001">
    <property type="protein sequence ID" value="MEO3711342.1"/>
    <property type="molecule type" value="Genomic_DNA"/>
</dbReference>
<dbReference type="Pfam" id="PF09937">
    <property type="entry name" value="DUF2169"/>
    <property type="match status" value="1"/>
</dbReference>
<proteinExistence type="predicted"/>
<protein>
    <submittedName>
        <fullName evidence="2">DUF2169 domain-containing protein</fullName>
    </submittedName>
</protein>
<dbReference type="Proteomes" id="UP001462640">
    <property type="component" value="Unassembled WGS sequence"/>
</dbReference>
<evidence type="ECO:0000313" key="2">
    <source>
        <dbReference type="EMBL" id="MEO3711342.1"/>
    </source>
</evidence>
<reference evidence="2 3" key="1">
    <citation type="submission" date="2024-05" db="EMBL/GenBank/DDBJ databases">
        <title>Roseateles sp. 2.12 16S ribosomal RNA gene Genome sequencing and assembly.</title>
        <authorList>
            <person name="Woo H."/>
        </authorList>
    </citation>
    <scope>NUCLEOTIDE SEQUENCE [LARGE SCALE GENOMIC DNA]</scope>
    <source>
        <strain evidence="2 3">2.12</strain>
    </source>
</reference>
<keyword evidence="3" id="KW-1185">Reference proteome</keyword>
<evidence type="ECO:0000259" key="1">
    <source>
        <dbReference type="Pfam" id="PF09937"/>
    </source>
</evidence>
<comment type="caution">
    <text evidence="2">The sequence shown here is derived from an EMBL/GenBank/DDBJ whole genome shotgun (WGS) entry which is preliminary data.</text>
</comment>
<dbReference type="RefSeq" id="WP_347604928.1">
    <property type="nucleotide sequence ID" value="NZ_JBDPZC010000001.1"/>
</dbReference>
<feature type="domain" description="DUF2169" evidence="1">
    <location>
        <begin position="23"/>
        <end position="351"/>
    </location>
</feature>
<evidence type="ECO:0000313" key="3">
    <source>
        <dbReference type="Proteomes" id="UP001462640"/>
    </source>
</evidence>
<dbReference type="InterPro" id="IPR018683">
    <property type="entry name" value="DUF2169"/>
</dbReference>
<organism evidence="2 3">
    <name type="scientific">Roseateles flavus</name>
    <dbReference type="NCBI Taxonomy" id="3149041"/>
    <lineage>
        <taxon>Bacteria</taxon>
        <taxon>Pseudomonadati</taxon>
        <taxon>Pseudomonadota</taxon>
        <taxon>Betaproteobacteria</taxon>
        <taxon>Burkholderiales</taxon>
        <taxon>Sphaerotilaceae</taxon>
        <taxon>Roseateles</taxon>
    </lineage>
</organism>
<name>A0ABV0G8G3_9BURK</name>
<gene>
    <name evidence="2" type="ORF">ABDJ40_01030</name>
</gene>
<sequence>MAQLETVTPFALAHYRKEGYARQEMDVMAVRATFRWTDDGAPLKLAEVQQPIRWGETYEGPQDQIQRCVVGSDGDVEIGKPTTDIHVCGHLMAPSGRAQRDWLSLVRVGDTSKTLRVCGPRQFEKGLTGWSLTRPTPVEQIRLDYRQAFGGIQLASQLDEHGHPEYCAFAGNPAGQGWLPDVTDLKPLPKAARQEIEQKIKAIRQQAAPQLEDPRAPVSSPFDRQATQGLGPIARWWSPRKERQGTLDEIWRQYRYPEWPADFDSHYYNSAHPDLMCRTRLQGDETVTLANCVVQGATRRDGDCFLNTQLPGMAVYASAEFEGSDTVQLLEFLLDTVSIDLDRQEISMTWHRLCMPHQSLKWALIGGMPLDLMREIRRKRAAALPVAPPAGAAP</sequence>